<dbReference type="PANTHER" id="PTHR42796">
    <property type="entry name" value="FUMARYLACETOACETATE HYDROLASE DOMAIN-CONTAINING PROTEIN 2A-RELATED"/>
    <property type="match status" value="1"/>
</dbReference>
<dbReference type="HOGENOM" id="CLU_028458_3_3_5"/>
<feature type="domain" description="Fumarylacetoacetase-like C-terminal" evidence="3">
    <location>
        <begin position="76"/>
        <end position="281"/>
    </location>
</feature>
<evidence type="ECO:0000256" key="2">
    <source>
        <dbReference type="ARBA" id="ARBA00022723"/>
    </source>
</evidence>
<keyword evidence="4" id="KW-0413">Isomerase</keyword>
<dbReference type="GO" id="GO:0008704">
    <property type="term" value="F:5-carboxymethyl-2-hydroxymuconate delta-isomerase activity"/>
    <property type="evidence" value="ECO:0007669"/>
    <property type="project" value="UniProtKB-EC"/>
</dbReference>
<accession>D4Z0Q6</accession>
<protein>
    <submittedName>
        <fullName evidence="4">5-carboxymethyl-2-hydroxymuconate delta-isomerase</fullName>
        <ecNumber evidence="4">5.3.3.10</ecNumber>
    </submittedName>
</protein>
<proteinExistence type="inferred from homology"/>
<organism evidence="4 5">
    <name type="scientific">Sphingobium indicum (strain DSM 16413 / CCM 7287 / MTCC 6362 / UT26 / NBRC 101211 / UT26S)</name>
    <name type="common">Sphingobium japonicum</name>
    <dbReference type="NCBI Taxonomy" id="452662"/>
    <lineage>
        <taxon>Bacteria</taxon>
        <taxon>Pseudomonadati</taxon>
        <taxon>Pseudomonadota</taxon>
        <taxon>Alphaproteobacteria</taxon>
        <taxon>Sphingomonadales</taxon>
        <taxon>Sphingomonadaceae</taxon>
        <taxon>Sphingobium</taxon>
    </lineage>
</organism>
<dbReference type="GO" id="GO:0019752">
    <property type="term" value="P:carboxylic acid metabolic process"/>
    <property type="evidence" value="ECO:0007669"/>
    <property type="project" value="UniProtKB-ARBA"/>
</dbReference>
<dbReference type="PANTHER" id="PTHR42796:SF4">
    <property type="entry name" value="FUMARYLACETOACETATE HYDROLASE DOMAIN-CONTAINING PROTEIN 2A"/>
    <property type="match status" value="1"/>
</dbReference>
<dbReference type="AlphaFoldDB" id="D4Z0Q6"/>
<dbReference type="InterPro" id="IPR051121">
    <property type="entry name" value="FAH"/>
</dbReference>
<evidence type="ECO:0000259" key="3">
    <source>
        <dbReference type="Pfam" id="PF01557"/>
    </source>
</evidence>
<dbReference type="Proteomes" id="UP000007753">
    <property type="component" value="Chromosome 1"/>
</dbReference>
<dbReference type="KEGG" id="sjp:SJA_C1-13540"/>
<name>D4Z0Q6_SPHIU</name>
<dbReference type="eggNOG" id="COG0179">
    <property type="taxonomic scope" value="Bacteria"/>
</dbReference>
<dbReference type="Gene3D" id="3.90.850.10">
    <property type="entry name" value="Fumarylacetoacetase-like, C-terminal domain"/>
    <property type="match status" value="1"/>
</dbReference>
<dbReference type="EC" id="5.3.3.10" evidence="4"/>
<reference evidence="4 5" key="1">
    <citation type="journal article" date="2010" name="J. Bacteriol.">
        <title>Complete genome sequence of the representative gamma-hexachlorocyclohexane-degrading bacterium Sphingobium japonicum UT26.</title>
        <authorList>
            <person name="Nagata Y."/>
            <person name="Ohtsubo Y."/>
            <person name="Endo R."/>
            <person name="Ichikawa N."/>
            <person name="Ankai A."/>
            <person name="Oguchi A."/>
            <person name="Fukui S."/>
            <person name="Fujita N."/>
            <person name="Tsuda M."/>
        </authorList>
    </citation>
    <scope>NUCLEOTIDE SEQUENCE [LARGE SCALE GENOMIC DNA]</scope>
    <source>
        <strain evidence="5">DSM 16413 / CCM 7287 / MTCC 6362 / UT26 / NBRC 101211 / UT26S</strain>
    </source>
</reference>
<dbReference type="EMBL" id="AP010803">
    <property type="protein sequence ID" value="BAI96188.1"/>
    <property type="molecule type" value="Genomic_DNA"/>
</dbReference>
<dbReference type="SUPFAM" id="SSF56529">
    <property type="entry name" value="FAH"/>
    <property type="match status" value="1"/>
</dbReference>
<dbReference type="InterPro" id="IPR011234">
    <property type="entry name" value="Fumarylacetoacetase-like_C"/>
</dbReference>
<keyword evidence="2" id="KW-0479">Metal-binding</keyword>
<dbReference type="InterPro" id="IPR036663">
    <property type="entry name" value="Fumarylacetoacetase_C_sf"/>
</dbReference>
<evidence type="ECO:0000313" key="5">
    <source>
        <dbReference type="Proteomes" id="UP000007753"/>
    </source>
</evidence>
<keyword evidence="5" id="KW-1185">Reference proteome</keyword>
<dbReference type="Pfam" id="PF01557">
    <property type="entry name" value="FAA_hydrolase"/>
    <property type="match status" value="1"/>
</dbReference>
<gene>
    <name evidence="4" type="ordered locus">SJA_C1-13540</name>
</gene>
<comment type="similarity">
    <text evidence="1">Belongs to the FAH family.</text>
</comment>
<dbReference type="STRING" id="452662.SJA_C1-13540"/>
<dbReference type="GO" id="GO:0046872">
    <property type="term" value="F:metal ion binding"/>
    <property type="evidence" value="ECO:0007669"/>
    <property type="project" value="UniProtKB-KW"/>
</dbReference>
<evidence type="ECO:0000256" key="1">
    <source>
        <dbReference type="ARBA" id="ARBA00010211"/>
    </source>
</evidence>
<evidence type="ECO:0000313" key="4">
    <source>
        <dbReference type="EMBL" id="BAI96188.1"/>
    </source>
</evidence>
<sequence>MRLLRYKSASGINLGVLKGDGIVSLSGLGDYPTMLSIIAGGETALGHIAAFVAAEEPSVLLTDVQLVCPIERPGKFLAIGMNYRKHADEGERHGIPTPKQQLWFNKQTSCLSGPFDPIDPGVTEKLDYEVELGVIIGTAAKGVAASAASAHVFGYVVVNDVSARDWQFHSPTFTVGKSFDTHGPIGPWIVTADEIPDPHDLRIRCLVNGEVRQDSNTNELIYNIWDQIAYLSTAFTLEPGDILATGTPEGVGIAMSPPSFLQAGDIVRCEVEKIGMIENAVSAPSGGTGH</sequence>
<dbReference type="FunFam" id="3.90.850.10:FF:000002">
    <property type="entry name" value="2-hydroxyhepta-2,4-diene-1,7-dioate isomerase"/>
    <property type="match status" value="1"/>
</dbReference>